<name>A0A3Q2TAM0_FUNHE</name>
<evidence type="ECO:0000259" key="16">
    <source>
        <dbReference type="PROSITE" id="PS50234"/>
    </source>
</evidence>
<dbReference type="GeneTree" id="ENSGT00940000163195"/>
<dbReference type="SUPFAM" id="SSF53300">
    <property type="entry name" value="vWA-like"/>
    <property type="match status" value="2"/>
</dbReference>
<keyword evidence="19" id="KW-1185">Reference proteome</keyword>
<evidence type="ECO:0000256" key="9">
    <source>
        <dbReference type="ARBA" id="ARBA00022900"/>
    </source>
</evidence>
<dbReference type="GO" id="GO:0005604">
    <property type="term" value="C:basement membrane"/>
    <property type="evidence" value="ECO:0007669"/>
    <property type="project" value="UniProtKB-SubCell"/>
</dbReference>
<dbReference type="AlphaFoldDB" id="A0A3Q2TAM0"/>
<dbReference type="SUPFAM" id="SSF57362">
    <property type="entry name" value="BPTI-like"/>
    <property type="match status" value="1"/>
</dbReference>
<keyword evidence="10" id="KW-0176">Collagen</keyword>
<keyword evidence="7" id="KW-0084">Basement membrane</keyword>
<keyword evidence="9" id="KW-0722">Serine protease inhibitor</keyword>
<feature type="region of interest" description="Disordered" evidence="15">
    <location>
        <begin position="324"/>
        <end position="447"/>
    </location>
</feature>
<evidence type="ECO:0000256" key="14">
    <source>
        <dbReference type="ARBA" id="ARBA00070674"/>
    </source>
</evidence>
<dbReference type="CDD" id="cd22628">
    <property type="entry name" value="Kunitz_collagen_alpha1_XXVIII"/>
    <property type="match status" value="1"/>
</dbReference>
<keyword evidence="4" id="KW-0646">Protease inhibitor</keyword>
<evidence type="ECO:0000256" key="3">
    <source>
        <dbReference type="ARBA" id="ARBA00022530"/>
    </source>
</evidence>
<dbReference type="PROSITE" id="PS50234">
    <property type="entry name" value="VWFA"/>
    <property type="match status" value="2"/>
</dbReference>
<sequence length="1000" mass="106524">DEDCGVELAFLVDSSESAKDNHEQEKRFVSNVMDRLQGLRLQTGRGLSFRAALLQYSSQVLIEQTFKGWRGIEDFKARVAPIVYIGHGTYTTYAITNLTRIYLEESDSSSIKVAILLYDGVSHPRNPDIFAAVADAKNQGVRFFTIGITPEANEAANIAQLRLIASSPASRYLHNLQDVGIVDKVIKEIVSRARLLIQFASGISGKKGRPGEDGSPGLKGQKGESGLSGLPGREGGEVSQRVSSLVDHITTELNPTRILCPLFKGERGLPGPPGIQGETGIGLPGPKVKICRHNRHKQGTKAEVRRNNIVLIFHFYLSSLQGTEGPRGPPGIRGPQGEGFPGPKVCSPCTLEEPNICLQGEPGSPGLSGLPGLPGEDGAPGQKGEPGAIGLRGPEGTPGIGTQGEKGDQGQRGIRGLTGPPGIAGPSGPKGEPGAQGRPGSAGPPGRFITGPKVWALSSHSEKLHYSCIFSGLYLGDYYAPYLHFVSEMHAPGVYVFLLCILHVFATFQGDVGFRGLPGLPGPPGEGIQGPPGNPGRPGPQGPTGPQGQGVQGPKGEQGAQGVTGPRGLPGEGFQGAKGDRGLSGERGLKGFKGELGDPGTPGQPVSGALIGTSPGVGVDLSIRCGIKCKERPMELVFVIDSSESVGPDNFEIIKGFVTTLVDRVTVGRNATRIGLILYSLEVKLVFNLARYNSKEDVKQAIRNIPYMGEGTHTGTAIRKATQEAFYSSRLGVSKVAIVITDGQTDKREPVKLDIAVREAHAANIEMFALGIVNSSDPTQADFLRELNLIASDPDSEHMFLIDDFNTLPALESKLVSQFCEDENGALIYNRITNGYNGYNGQGNNGYNGQGNNGYNGNRGGTGSYATGGYGFRPITQPDILNGRQTGSSSSSSSTNISTSSSGVSVQYVPPPRPALPKETVPLDPRCGLVLDQGTCREYNIRWYYDKQANACAQFWYGGCGGNRNRFDTEEECKRTCVVSRIIGKPSHYIVFELLFFFLW</sequence>
<dbReference type="Proteomes" id="UP000265000">
    <property type="component" value="Unplaced"/>
</dbReference>
<dbReference type="PROSITE" id="PS50279">
    <property type="entry name" value="BPTI_KUNITZ_2"/>
    <property type="match status" value="1"/>
</dbReference>
<dbReference type="STRING" id="8078.ENSFHEP00000012185"/>
<proteinExistence type="inferred from homology"/>
<evidence type="ECO:0000313" key="18">
    <source>
        <dbReference type="Ensembl" id="ENSFHEP00000012185.1"/>
    </source>
</evidence>
<dbReference type="InterPro" id="IPR036880">
    <property type="entry name" value="Kunitz_BPTI_sf"/>
</dbReference>
<keyword evidence="3" id="KW-0272">Extracellular matrix</keyword>
<accession>A0A3Q2TAM0</accession>
<keyword evidence="2" id="KW-0964">Secreted</keyword>
<dbReference type="PANTHER" id="PTHR24020">
    <property type="entry name" value="COLLAGEN ALPHA"/>
    <property type="match status" value="1"/>
</dbReference>
<dbReference type="Gene3D" id="4.10.410.10">
    <property type="entry name" value="Pancreatic trypsin inhibitor Kunitz domain"/>
    <property type="match status" value="1"/>
</dbReference>
<feature type="compositionally biased region" description="Low complexity" evidence="15">
    <location>
        <begin position="360"/>
        <end position="376"/>
    </location>
</feature>
<feature type="region of interest" description="Disordered" evidence="15">
    <location>
        <begin position="876"/>
        <end position="917"/>
    </location>
</feature>
<comment type="similarity">
    <text evidence="13">Belongs to the VWA-containing collagen family.</text>
</comment>
<reference evidence="18" key="2">
    <citation type="submission" date="2025-09" db="UniProtKB">
        <authorList>
            <consortium name="Ensembl"/>
        </authorList>
    </citation>
    <scope>IDENTIFICATION</scope>
</reference>
<keyword evidence="8" id="KW-0130">Cell adhesion</keyword>
<evidence type="ECO:0000256" key="5">
    <source>
        <dbReference type="ARBA" id="ARBA00022729"/>
    </source>
</evidence>
<dbReference type="GO" id="GO:0007155">
    <property type="term" value="P:cell adhesion"/>
    <property type="evidence" value="ECO:0007669"/>
    <property type="project" value="UniProtKB-KW"/>
</dbReference>
<dbReference type="Gene3D" id="3.40.50.410">
    <property type="entry name" value="von Willebrand factor, type A domain"/>
    <property type="match status" value="2"/>
</dbReference>
<evidence type="ECO:0000256" key="12">
    <source>
        <dbReference type="ARBA" id="ARBA00058139"/>
    </source>
</evidence>
<dbReference type="PRINTS" id="PR00453">
    <property type="entry name" value="VWFADOMAIN"/>
</dbReference>
<feature type="domain" description="VWFA" evidence="16">
    <location>
        <begin position="635"/>
        <end position="815"/>
    </location>
</feature>
<evidence type="ECO:0000256" key="8">
    <source>
        <dbReference type="ARBA" id="ARBA00022889"/>
    </source>
</evidence>
<dbReference type="PROSITE" id="PS00280">
    <property type="entry name" value="BPTI_KUNITZ_1"/>
    <property type="match status" value="1"/>
</dbReference>
<evidence type="ECO:0000256" key="10">
    <source>
        <dbReference type="ARBA" id="ARBA00023119"/>
    </source>
</evidence>
<dbReference type="FunFam" id="3.40.50.410:FF:000003">
    <property type="entry name" value="Collagen type VI alpha 3 chain"/>
    <property type="match status" value="1"/>
</dbReference>
<dbReference type="PANTHER" id="PTHR24020:SF87">
    <property type="entry name" value="COLLAGEN ALPHA-1(VI) CHAIN-LIKE"/>
    <property type="match status" value="1"/>
</dbReference>
<dbReference type="InterPro" id="IPR002223">
    <property type="entry name" value="Kunitz_BPTI"/>
</dbReference>
<evidence type="ECO:0000259" key="17">
    <source>
        <dbReference type="PROSITE" id="PS50279"/>
    </source>
</evidence>
<keyword evidence="5" id="KW-0732">Signal</keyword>
<feature type="domain" description="VWFA" evidence="16">
    <location>
        <begin position="7"/>
        <end position="189"/>
    </location>
</feature>
<dbReference type="SMART" id="SM00131">
    <property type="entry name" value="KU"/>
    <property type="match status" value="1"/>
</dbReference>
<dbReference type="Pfam" id="PF00014">
    <property type="entry name" value="Kunitz_BPTI"/>
    <property type="match status" value="1"/>
</dbReference>
<dbReference type="InterPro" id="IPR050525">
    <property type="entry name" value="ECM_Assembly_Org"/>
</dbReference>
<evidence type="ECO:0000256" key="4">
    <source>
        <dbReference type="ARBA" id="ARBA00022690"/>
    </source>
</evidence>
<dbReference type="Pfam" id="PF01391">
    <property type="entry name" value="Collagen"/>
    <property type="match status" value="2"/>
</dbReference>
<dbReference type="InterPro" id="IPR020901">
    <property type="entry name" value="Prtase_inh_Kunz-CS"/>
</dbReference>
<evidence type="ECO:0000256" key="11">
    <source>
        <dbReference type="ARBA" id="ARBA00023157"/>
    </source>
</evidence>
<comment type="function">
    <text evidence="12">May act as a cell-binding protein.</text>
</comment>
<feature type="compositionally biased region" description="Pro residues" evidence="15">
    <location>
        <begin position="532"/>
        <end position="543"/>
    </location>
</feature>
<feature type="region of interest" description="Disordered" evidence="15">
    <location>
        <begin position="518"/>
        <end position="611"/>
    </location>
</feature>
<evidence type="ECO:0000256" key="1">
    <source>
        <dbReference type="ARBA" id="ARBA00004302"/>
    </source>
</evidence>
<dbReference type="FunFam" id="4.10.410.10:FF:000045">
    <property type="entry name" value="Collagen type XXVIII alpha 1 a"/>
    <property type="match status" value="1"/>
</dbReference>
<evidence type="ECO:0000256" key="2">
    <source>
        <dbReference type="ARBA" id="ARBA00022525"/>
    </source>
</evidence>
<dbReference type="InterPro" id="IPR036465">
    <property type="entry name" value="vWFA_dom_sf"/>
</dbReference>
<reference evidence="18" key="1">
    <citation type="submission" date="2025-08" db="UniProtKB">
        <authorList>
            <consortium name="Ensembl"/>
        </authorList>
    </citation>
    <scope>IDENTIFICATION</scope>
</reference>
<dbReference type="SMART" id="SM00327">
    <property type="entry name" value="VWA"/>
    <property type="match status" value="2"/>
</dbReference>
<dbReference type="CDD" id="cd01450">
    <property type="entry name" value="vWFA_subfamily_ECM"/>
    <property type="match status" value="1"/>
</dbReference>
<dbReference type="GO" id="GO:0005581">
    <property type="term" value="C:collagen trimer"/>
    <property type="evidence" value="ECO:0007669"/>
    <property type="project" value="UniProtKB-KW"/>
</dbReference>
<feature type="compositionally biased region" description="Basic and acidic residues" evidence="15">
    <location>
        <begin position="578"/>
        <end position="596"/>
    </location>
</feature>
<feature type="domain" description="BPTI/Kunitz inhibitor" evidence="17">
    <location>
        <begin position="927"/>
        <end position="977"/>
    </location>
</feature>
<dbReference type="InterPro" id="IPR002035">
    <property type="entry name" value="VWF_A"/>
</dbReference>
<keyword evidence="11" id="KW-1015">Disulfide bond</keyword>
<evidence type="ECO:0000313" key="19">
    <source>
        <dbReference type="Proteomes" id="UP000265000"/>
    </source>
</evidence>
<dbReference type="Pfam" id="PF00092">
    <property type="entry name" value="VWA"/>
    <property type="match status" value="2"/>
</dbReference>
<comment type="subcellular location">
    <subcellularLocation>
        <location evidence="1">Secreted</location>
        <location evidence="1">Extracellular space</location>
        <location evidence="1">Extracellular matrix</location>
        <location evidence="1">Basement membrane</location>
    </subcellularLocation>
</comment>
<feature type="region of interest" description="Disordered" evidence="15">
    <location>
        <begin position="206"/>
        <end position="240"/>
    </location>
</feature>
<protein>
    <recommendedName>
        <fullName evidence="14">Collagen alpha-1(XXVIII) chain</fullName>
    </recommendedName>
</protein>
<dbReference type="FunFam" id="3.40.50.410:FF:000051">
    <property type="entry name" value="Collagen type XXVIII alpha 1 chain"/>
    <property type="match status" value="1"/>
</dbReference>
<keyword evidence="6" id="KW-0677">Repeat</keyword>
<feature type="compositionally biased region" description="Low complexity" evidence="15">
    <location>
        <begin position="887"/>
        <end position="906"/>
    </location>
</feature>
<evidence type="ECO:0000256" key="7">
    <source>
        <dbReference type="ARBA" id="ARBA00022869"/>
    </source>
</evidence>
<dbReference type="GO" id="GO:0004867">
    <property type="term" value="F:serine-type endopeptidase inhibitor activity"/>
    <property type="evidence" value="ECO:0007669"/>
    <property type="project" value="UniProtKB-KW"/>
</dbReference>
<organism evidence="18 19">
    <name type="scientific">Fundulus heteroclitus</name>
    <name type="common">Killifish</name>
    <name type="synonym">Mummichog</name>
    <dbReference type="NCBI Taxonomy" id="8078"/>
    <lineage>
        <taxon>Eukaryota</taxon>
        <taxon>Metazoa</taxon>
        <taxon>Chordata</taxon>
        <taxon>Craniata</taxon>
        <taxon>Vertebrata</taxon>
        <taxon>Euteleostomi</taxon>
        <taxon>Actinopterygii</taxon>
        <taxon>Neopterygii</taxon>
        <taxon>Teleostei</taxon>
        <taxon>Neoteleostei</taxon>
        <taxon>Acanthomorphata</taxon>
        <taxon>Ovalentaria</taxon>
        <taxon>Atherinomorphae</taxon>
        <taxon>Cyprinodontiformes</taxon>
        <taxon>Fundulidae</taxon>
        <taxon>Fundulus</taxon>
    </lineage>
</organism>
<evidence type="ECO:0000256" key="13">
    <source>
        <dbReference type="ARBA" id="ARBA00061466"/>
    </source>
</evidence>
<dbReference type="InterPro" id="IPR008160">
    <property type="entry name" value="Collagen"/>
</dbReference>
<dbReference type="PRINTS" id="PR00759">
    <property type="entry name" value="BASICPTASE"/>
</dbReference>
<dbReference type="Ensembl" id="ENSFHET00000019390.1">
    <property type="protein sequence ID" value="ENSFHEP00000012185.1"/>
    <property type="gene ID" value="ENSFHEG00000013669.1"/>
</dbReference>
<evidence type="ECO:0000256" key="15">
    <source>
        <dbReference type="SAM" id="MobiDB-lite"/>
    </source>
</evidence>
<evidence type="ECO:0000256" key="6">
    <source>
        <dbReference type="ARBA" id="ARBA00022737"/>
    </source>
</evidence>